<dbReference type="Proteomes" id="UP000770661">
    <property type="component" value="Unassembled WGS sequence"/>
</dbReference>
<sequence>MPIGESRGTMGGGAALMGCAAGKEDKVIVLTQTDQDADAIFQPEKLQLLQDAGFMPIMPPELRSKRTVICFRLDDLICSKQPETVKAEVERVHDWAKIQEVFKFPRSNTLKITFEASSMASKAAESGIRVFSMSIPPGQIRVETYTPLIACDRCHAIETHITSLCDKPQDYLACSECASRDHRFNRCEATEKLCINSGKNHSCRAMRCEVRKPALRAKEARLRQEGGRGAAPSYAQAATPPTNAQPTLPTPDFSTTGLICLMQAHFMNSVNPGTFQETLAECLALNGLPNVKLPPNPPSERIIQKITGGCGLTPVAMSSPTRQVPVPVEHVASPLPSTPRISVVTAPTQVDPVDPAPGEEAGDEASNTSQATATTTTSNVDVLSVSHEGDASQSAPAVELAPAGSVEGTLSRAASPAELAPAGSMEGTLSRAASPAELAPAGSEEEALHEINKGPLTTSDHIPIILDISTSPIPIPVPKSFAFNRTDWDAFDGDESLQMADLPDVSRATLDDIDAARDSWMSTVKLAADRHIPKTAHKTPAYCTPTLQTDTDDTYTVPGSSGPGRKSRLYRDDFDDDDNDIVLDNMTENLRRSTPYESADTTRIRGTSELDSLISSGELRGILRHSKSTCPGVSGINKRLLCDFLEDRTARIKVGTQVGPPFPLETGVPQGSVLSPTLYVLYTSDCPSSVAGMNVLYADDVSQVVFHPGRYSAMLNARTEREVARISAFEEEWRIKTNLAKFSVIPMATQNPPPLMVDGRVVDFQASGTVLGLQVSSRGYVSHVASRVRRAKSALFTLYRFRDLDAGLKLHLVKALVLPVLTYPPIQLHALSRTAISKLQRVQNAALRFVVNHRWDDFVTMESLHESVDLPAINVRLHHMASQVWLRMQEEDWEQFLVLQELSDAAPDRSHGWFPRSQRALRDDPDPAPRYS</sequence>
<comment type="caution">
    <text evidence="2">The sequence shown here is derived from an EMBL/GenBank/DDBJ whole genome shotgun (WGS) entry which is preliminary data.</text>
</comment>
<feature type="region of interest" description="Disordered" evidence="1">
    <location>
        <begin position="223"/>
        <end position="248"/>
    </location>
</feature>
<dbReference type="PANTHER" id="PTHR33332">
    <property type="entry name" value="REVERSE TRANSCRIPTASE DOMAIN-CONTAINING PROTEIN"/>
    <property type="match status" value="1"/>
</dbReference>
<dbReference type="EMBL" id="JACEEZ010023407">
    <property type="protein sequence ID" value="KAG0711334.1"/>
    <property type="molecule type" value="Genomic_DNA"/>
</dbReference>
<feature type="compositionally biased region" description="Basic and acidic residues" evidence="1">
    <location>
        <begin position="920"/>
        <end position="932"/>
    </location>
</feature>
<proteinExistence type="predicted"/>
<organism evidence="2 3">
    <name type="scientific">Chionoecetes opilio</name>
    <name type="common">Atlantic snow crab</name>
    <name type="synonym">Cancer opilio</name>
    <dbReference type="NCBI Taxonomy" id="41210"/>
    <lineage>
        <taxon>Eukaryota</taxon>
        <taxon>Metazoa</taxon>
        <taxon>Ecdysozoa</taxon>
        <taxon>Arthropoda</taxon>
        <taxon>Crustacea</taxon>
        <taxon>Multicrustacea</taxon>
        <taxon>Malacostraca</taxon>
        <taxon>Eumalacostraca</taxon>
        <taxon>Eucarida</taxon>
        <taxon>Decapoda</taxon>
        <taxon>Pleocyemata</taxon>
        <taxon>Brachyura</taxon>
        <taxon>Eubrachyura</taxon>
        <taxon>Majoidea</taxon>
        <taxon>Majidae</taxon>
        <taxon>Chionoecetes</taxon>
    </lineage>
</organism>
<feature type="region of interest" description="Disordered" evidence="1">
    <location>
        <begin position="334"/>
        <end position="377"/>
    </location>
</feature>
<feature type="region of interest" description="Disordered" evidence="1">
    <location>
        <begin position="409"/>
        <end position="447"/>
    </location>
</feature>
<dbReference type="GO" id="GO:0003964">
    <property type="term" value="F:RNA-directed DNA polymerase activity"/>
    <property type="evidence" value="ECO:0007669"/>
    <property type="project" value="UniProtKB-KW"/>
</dbReference>
<evidence type="ECO:0000313" key="2">
    <source>
        <dbReference type="EMBL" id="KAG0711334.1"/>
    </source>
</evidence>
<feature type="compositionally biased region" description="Low complexity" evidence="1">
    <location>
        <begin position="235"/>
        <end position="248"/>
    </location>
</feature>
<evidence type="ECO:0000313" key="3">
    <source>
        <dbReference type="Proteomes" id="UP000770661"/>
    </source>
</evidence>
<feature type="region of interest" description="Disordered" evidence="1">
    <location>
        <begin position="907"/>
        <end position="932"/>
    </location>
</feature>
<dbReference type="OrthoDB" id="6761817at2759"/>
<protein>
    <submittedName>
        <fullName evidence="2">RNA-directed DNA polymerase from mobile element jockey</fullName>
    </submittedName>
</protein>
<gene>
    <name evidence="2" type="primary">pol_11</name>
    <name evidence="2" type="ORF">GWK47_020829</name>
</gene>
<name>A0A8J5CI74_CHIOP</name>
<accession>A0A8J5CI74</accession>
<keyword evidence="3" id="KW-1185">Reference proteome</keyword>
<dbReference type="AlphaFoldDB" id="A0A8J5CI74"/>
<keyword evidence="2" id="KW-0548">Nucleotidyltransferase</keyword>
<feature type="compositionally biased region" description="Low complexity" evidence="1">
    <location>
        <begin position="365"/>
        <end position="377"/>
    </location>
</feature>
<dbReference type="PROSITE" id="PS51257">
    <property type="entry name" value="PROKAR_LIPOPROTEIN"/>
    <property type="match status" value="1"/>
</dbReference>
<reference evidence="2" key="1">
    <citation type="submission" date="2020-07" db="EMBL/GenBank/DDBJ databases">
        <title>The High-quality genome of the commercially important snow crab, Chionoecetes opilio.</title>
        <authorList>
            <person name="Jeong J.-H."/>
            <person name="Ryu S."/>
        </authorList>
    </citation>
    <scope>NUCLEOTIDE SEQUENCE</scope>
    <source>
        <strain evidence="2">MADBK_172401_WGS</strain>
        <tissue evidence="2">Digestive gland</tissue>
    </source>
</reference>
<evidence type="ECO:0000256" key="1">
    <source>
        <dbReference type="SAM" id="MobiDB-lite"/>
    </source>
</evidence>
<keyword evidence="2" id="KW-0695">RNA-directed DNA polymerase</keyword>
<keyword evidence="2" id="KW-0808">Transferase</keyword>